<dbReference type="PROSITE" id="PS50937">
    <property type="entry name" value="HTH_MERR_2"/>
    <property type="match status" value="1"/>
</dbReference>
<dbReference type="Pfam" id="PF13411">
    <property type="entry name" value="MerR_1"/>
    <property type="match status" value="1"/>
</dbReference>
<dbReference type="InterPro" id="IPR000551">
    <property type="entry name" value="MerR-type_HTH_dom"/>
</dbReference>
<dbReference type="Proteomes" id="UP000239759">
    <property type="component" value="Unassembled WGS sequence"/>
</dbReference>
<dbReference type="EMBL" id="PRKQ01000002">
    <property type="protein sequence ID" value="PPB10974.1"/>
    <property type="molecule type" value="Genomic_DNA"/>
</dbReference>
<dbReference type="Proteomes" id="UP001077662">
    <property type="component" value="Unassembled WGS sequence"/>
</dbReference>
<keyword evidence="1 4" id="KW-0238">DNA-binding</keyword>
<evidence type="ECO:0000313" key="5">
    <source>
        <dbReference type="Proteomes" id="UP000239759"/>
    </source>
</evidence>
<dbReference type="RefSeq" id="WP_018672791.1">
    <property type="nucleotide sequence ID" value="NZ_CP032410.1"/>
</dbReference>
<dbReference type="SUPFAM" id="SSF46955">
    <property type="entry name" value="Putative DNA-binding domain"/>
    <property type="match status" value="1"/>
</dbReference>
<comment type="caution">
    <text evidence="3">The sequence shown here is derived from an EMBL/GenBank/DDBJ whole genome shotgun (WGS) entry which is preliminary data.</text>
</comment>
<accession>A0AAP3DLK5</accession>
<dbReference type="InterPro" id="IPR009061">
    <property type="entry name" value="DNA-bd_dom_put_sf"/>
</dbReference>
<dbReference type="EMBL" id="JAPTNE010000033">
    <property type="protein sequence ID" value="MCZ0809260.1"/>
    <property type="molecule type" value="Genomic_DNA"/>
</dbReference>
<dbReference type="Gene3D" id="1.10.1660.10">
    <property type="match status" value="1"/>
</dbReference>
<evidence type="ECO:0000313" key="4">
    <source>
        <dbReference type="EMBL" id="PPB10974.1"/>
    </source>
</evidence>
<dbReference type="GO" id="GO:0003700">
    <property type="term" value="F:DNA-binding transcription factor activity"/>
    <property type="evidence" value="ECO:0007669"/>
    <property type="project" value="InterPro"/>
</dbReference>
<evidence type="ECO:0000313" key="3">
    <source>
        <dbReference type="EMBL" id="MCZ0809260.1"/>
    </source>
</evidence>
<evidence type="ECO:0000256" key="1">
    <source>
        <dbReference type="ARBA" id="ARBA00023125"/>
    </source>
</evidence>
<gene>
    <name evidence="4" type="ORF">C4A77_02240</name>
    <name evidence="3" type="ORF">O0554_20540</name>
</gene>
<organism evidence="3 6">
    <name type="scientific">Brevibacillus laterosporus</name>
    <name type="common">Bacillus laterosporus</name>
    <dbReference type="NCBI Taxonomy" id="1465"/>
    <lineage>
        <taxon>Bacteria</taxon>
        <taxon>Bacillati</taxon>
        <taxon>Bacillota</taxon>
        <taxon>Bacilli</taxon>
        <taxon>Bacillales</taxon>
        <taxon>Paenibacillaceae</taxon>
        <taxon>Brevibacillus</taxon>
    </lineage>
</organism>
<evidence type="ECO:0000259" key="2">
    <source>
        <dbReference type="PROSITE" id="PS50937"/>
    </source>
</evidence>
<name>A0AAP3DLK5_BRELA</name>
<dbReference type="PANTHER" id="PTHR30204">
    <property type="entry name" value="REDOX-CYCLING DRUG-SENSING TRANSCRIPTIONAL ACTIVATOR SOXR"/>
    <property type="match status" value="1"/>
</dbReference>
<reference evidence="3" key="2">
    <citation type="submission" date="2022-09" db="EMBL/GenBank/DDBJ databases">
        <title>Genome analysis and characterization of larvicidal activity of Brevibacillus strains.</title>
        <authorList>
            <person name="Patrusheva E.V."/>
            <person name="Izotova A.O."/>
            <person name="Toshchakov S.V."/>
            <person name="Sineoky S.P."/>
        </authorList>
    </citation>
    <scope>NUCLEOTIDE SEQUENCE</scope>
    <source>
        <strain evidence="3">VKPM_B-13247</strain>
    </source>
</reference>
<dbReference type="SMART" id="SM00422">
    <property type="entry name" value="HTH_MERR"/>
    <property type="match status" value="1"/>
</dbReference>
<dbReference type="InterPro" id="IPR047057">
    <property type="entry name" value="MerR_fam"/>
</dbReference>
<sequence length="138" mass="16573">MTFFKIDEVTKQVGVTKRTLRYYEEIGLIKPPIRTEGKIRLYSSEDVRDIKKILEAREVLGFSLTELQHFISLKEEMDQAYEKEDEQASIHADRLHELLEQQVDMLTEKMRRMESFRQDLQHMLLEIDKLRQNDKRTT</sequence>
<feature type="domain" description="HTH merR-type" evidence="2">
    <location>
        <begin position="1"/>
        <end position="73"/>
    </location>
</feature>
<evidence type="ECO:0000313" key="6">
    <source>
        <dbReference type="Proteomes" id="UP001077662"/>
    </source>
</evidence>
<reference evidence="4 5" key="1">
    <citation type="submission" date="2018-02" db="EMBL/GenBank/DDBJ databases">
        <title>Comparative analysis of genomes of three Brevibacillus laterosporus strains producers of potent antimicrobials isolated from silage.</title>
        <authorList>
            <person name="Kojic M."/>
            <person name="Miljkovic M."/>
            <person name="Studholme D."/>
            <person name="Filipic B."/>
        </authorList>
    </citation>
    <scope>NUCLEOTIDE SEQUENCE [LARGE SCALE GENOMIC DNA]</scope>
    <source>
        <strain evidence="4 5">BGSP11</strain>
    </source>
</reference>
<proteinExistence type="predicted"/>
<dbReference type="PANTHER" id="PTHR30204:SF58">
    <property type="entry name" value="HTH-TYPE TRANSCRIPTIONAL REGULATOR YFMP"/>
    <property type="match status" value="1"/>
</dbReference>
<dbReference type="GeneID" id="61079896"/>
<dbReference type="GO" id="GO:0003677">
    <property type="term" value="F:DNA binding"/>
    <property type="evidence" value="ECO:0007669"/>
    <property type="project" value="UniProtKB-KW"/>
</dbReference>
<protein>
    <submittedName>
        <fullName evidence="4">MerR family DNA-binding transcriptional regulator</fullName>
    </submittedName>
    <submittedName>
        <fullName evidence="3">MerR family transcriptional regulator</fullName>
    </submittedName>
</protein>
<dbReference type="AlphaFoldDB" id="A0AAP3DLK5"/>